<feature type="compositionally biased region" description="Acidic residues" evidence="1">
    <location>
        <begin position="11"/>
        <end position="59"/>
    </location>
</feature>
<protein>
    <submittedName>
        <fullName evidence="2">Uncharacterized protein</fullName>
    </submittedName>
</protein>
<feature type="compositionally biased region" description="Basic residues" evidence="1">
    <location>
        <begin position="127"/>
        <end position="171"/>
    </location>
</feature>
<accession>A0A4Z2FA88</accession>
<name>A0A4Z2FA88_9TELE</name>
<evidence type="ECO:0000313" key="3">
    <source>
        <dbReference type="Proteomes" id="UP000314294"/>
    </source>
</evidence>
<proteinExistence type="predicted"/>
<organism evidence="2 3">
    <name type="scientific">Liparis tanakae</name>
    <name type="common">Tanaka's snailfish</name>
    <dbReference type="NCBI Taxonomy" id="230148"/>
    <lineage>
        <taxon>Eukaryota</taxon>
        <taxon>Metazoa</taxon>
        <taxon>Chordata</taxon>
        <taxon>Craniata</taxon>
        <taxon>Vertebrata</taxon>
        <taxon>Euteleostomi</taxon>
        <taxon>Actinopterygii</taxon>
        <taxon>Neopterygii</taxon>
        <taxon>Teleostei</taxon>
        <taxon>Neoteleostei</taxon>
        <taxon>Acanthomorphata</taxon>
        <taxon>Eupercaria</taxon>
        <taxon>Perciformes</taxon>
        <taxon>Cottioidei</taxon>
        <taxon>Cottales</taxon>
        <taxon>Liparidae</taxon>
        <taxon>Liparis</taxon>
    </lineage>
</organism>
<dbReference type="Proteomes" id="UP000314294">
    <property type="component" value="Unassembled WGS sequence"/>
</dbReference>
<sequence>MWEQRPRLDPIQEESEREDEFERSDTGEEEEEEENEENEEEEEGNGEVMAEDGSDEESEGCAILRLLRPQRRSQCLSQESSLVQSTENNREEEAELSESDGITRTPGGPGEDCTPPRQTSSGDERRLMKRTLKVYKWKKNTIAKPSAQKKRNSNVKKTKTKTKTKTTRKKISSLTEEPFPRWLVDLMVNIEEATTHQLLVE</sequence>
<gene>
    <name evidence="2" type="ORF">EYF80_052143</name>
</gene>
<dbReference type="AlphaFoldDB" id="A0A4Z2FA88"/>
<feature type="compositionally biased region" description="Basic and acidic residues" evidence="1">
    <location>
        <begin position="1"/>
        <end position="10"/>
    </location>
</feature>
<keyword evidence="3" id="KW-1185">Reference proteome</keyword>
<feature type="region of interest" description="Disordered" evidence="1">
    <location>
        <begin position="1"/>
        <end position="172"/>
    </location>
</feature>
<dbReference type="EMBL" id="SRLO01001456">
    <property type="protein sequence ID" value="TNN37693.1"/>
    <property type="molecule type" value="Genomic_DNA"/>
</dbReference>
<dbReference type="OrthoDB" id="8958252at2759"/>
<comment type="caution">
    <text evidence="2">The sequence shown here is derived from an EMBL/GenBank/DDBJ whole genome shotgun (WGS) entry which is preliminary data.</text>
</comment>
<feature type="compositionally biased region" description="Polar residues" evidence="1">
    <location>
        <begin position="72"/>
        <end position="86"/>
    </location>
</feature>
<reference evidence="2 3" key="1">
    <citation type="submission" date="2019-03" db="EMBL/GenBank/DDBJ databases">
        <title>First draft genome of Liparis tanakae, snailfish: a comprehensive survey of snailfish specific genes.</title>
        <authorList>
            <person name="Kim W."/>
            <person name="Song I."/>
            <person name="Jeong J.-H."/>
            <person name="Kim D."/>
            <person name="Kim S."/>
            <person name="Ryu S."/>
            <person name="Song J.Y."/>
            <person name="Lee S.K."/>
        </authorList>
    </citation>
    <scope>NUCLEOTIDE SEQUENCE [LARGE SCALE GENOMIC DNA]</scope>
    <source>
        <tissue evidence="2">Muscle</tissue>
    </source>
</reference>
<evidence type="ECO:0000256" key="1">
    <source>
        <dbReference type="SAM" id="MobiDB-lite"/>
    </source>
</evidence>
<evidence type="ECO:0000313" key="2">
    <source>
        <dbReference type="EMBL" id="TNN37693.1"/>
    </source>
</evidence>